<dbReference type="PANTHER" id="PTHR48081">
    <property type="entry name" value="AB HYDROLASE SUPERFAMILY PROTEIN C4A8.06C"/>
    <property type="match status" value="1"/>
</dbReference>
<dbReference type="PROSITE" id="PS00122">
    <property type="entry name" value="CARBOXYLESTERASE_B_1"/>
    <property type="match status" value="1"/>
</dbReference>
<dbReference type="OrthoDB" id="3181909at2"/>
<protein>
    <submittedName>
        <fullName evidence="3">Lipase</fullName>
    </submittedName>
</protein>
<dbReference type="PROSITE" id="PS01174">
    <property type="entry name" value="LIPASE_GDXG_SER"/>
    <property type="match status" value="1"/>
</dbReference>
<evidence type="ECO:0000256" key="1">
    <source>
        <dbReference type="ARBA" id="ARBA00010515"/>
    </source>
</evidence>
<dbReference type="SUPFAM" id="SSF53474">
    <property type="entry name" value="alpha/beta-Hydrolases"/>
    <property type="match status" value="1"/>
</dbReference>
<dbReference type="AlphaFoldDB" id="A0A7I7XYT6"/>
<dbReference type="Gene3D" id="3.40.50.1820">
    <property type="entry name" value="alpha/beta hydrolase"/>
    <property type="match status" value="1"/>
</dbReference>
<keyword evidence="4" id="KW-1185">Reference proteome</keyword>
<gene>
    <name evidence="3" type="ORF">MCNF_25770</name>
</gene>
<reference evidence="3" key="2">
    <citation type="submission" date="2020-02" db="EMBL/GenBank/DDBJ databases">
        <authorList>
            <person name="Matsumoto Y."/>
            <person name="Motooka D."/>
            <person name="Nakamura S."/>
        </authorList>
    </citation>
    <scope>NUCLEOTIDE SEQUENCE</scope>
    <source>
        <strain evidence="3">JCM 13671</strain>
    </source>
</reference>
<keyword evidence="2" id="KW-0378">Hydrolase</keyword>
<name>A0A7I7XYT6_9MYCO</name>
<evidence type="ECO:0000313" key="4">
    <source>
        <dbReference type="Proteomes" id="UP000466931"/>
    </source>
</evidence>
<dbReference type="InterPro" id="IPR050300">
    <property type="entry name" value="GDXG_lipolytic_enzyme"/>
</dbReference>
<dbReference type="RefSeq" id="WP_085157607.1">
    <property type="nucleotide sequence ID" value="NZ_AP022612.1"/>
</dbReference>
<dbReference type="InterPro" id="IPR029058">
    <property type="entry name" value="AB_hydrolase_fold"/>
</dbReference>
<dbReference type="Proteomes" id="UP000466931">
    <property type="component" value="Chromosome"/>
</dbReference>
<dbReference type="InterPro" id="IPR019826">
    <property type="entry name" value="Carboxylesterase_B_AS"/>
</dbReference>
<dbReference type="FunFam" id="3.40.50.1820:FF:000089">
    <property type="entry name" value="Alpha/beta hydrolase"/>
    <property type="match status" value="1"/>
</dbReference>
<accession>A0A7I7XYT6</accession>
<dbReference type="InterPro" id="IPR013094">
    <property type="entry name" value="AB_hydrolase_3"/>
</dbReference>
<proteinExistence type="inferred from homology"/>
<organism evidence="3 4">
    <name type="scientific">Mycolicibacterium confluentis</name>
    <dbReference type="NCBI Taxonomy" id="28047"/>
    <lineage>
        <taxon>Bacteria</taxon>
        <taxon>Bacillati</taxon>
        <taxon>Actinomycetota</taxon>
        <taxon>Actinomycetes</taxon>
        <taxon>Mycobacteriales</taxon>
        <taxon>Mycobacteriaceae</taxon>
        <taxon>Mycolicibacterium</taxon>
    </lineage>
</organism>
<evidence type="ECO:0000313" key="3">
    <source>
        <dbReference type="EMBL" id="BBZ33972.1"/>
    </source>
</evidence>
<dbReference type="InterPro" id="IPR033140">
    <property type="entry name" value="Lipase_GDXG_put_SER_AS"/>
</dbReference>
<dbReference type="Pfam" id="PF07859">
    <property type="entry name" value="Abhydrolase_3"/>
    <property type="match status" value="1"/>
</dbReference>
<reference evidence="3" key="1">
    <citation type="journal article" date="2019" name="Emerg. Microbes Infect.">
        <title>Comprehensive subspecies identification of 175 nontuberculous mycobacteria species based on 7547 genomic profiles.</title>
        <authorList>
            <person name="Matsumoto Y."/>
            <person name="Kinjo T."/>
            <person name="Motooka D."/>
            <person name="Nabeya D."/>
            <person name="Jung N."/>
            <person name="Uechi K."/>
            <person name="Horii T."/>
            <person name="Iida T."/>
            <person name="Fujita J."/>
            <person name="Nakamura S."/>
        </authorList>
    </citation>
    <scope>NUCLEOTIDE SEQUENCE [LARGE SCALE GENOMIC DNA]</scope>
    <source>
        <strain evidence="3">JCM 13671</strain>
    </source>
</reference>
<dbReference type="EMBL" id="AP022612">
    <property type="protein sequence ID" value="BBZ33972.1"/>
    <property type="molecule type" value="Genomic_DNA"/>
</dbReference>
<comment type="similarity">
    <text evidence="1">Belongs to the 'GDXG' lipolytic enzyme family.</text>
</comment>
<dbReference type="PANTHER" id="PTHR48081:SF8">
    <property type="entry name" value="ALPHA_BETA HYDROLASE FOLD-3 DOMAIN-CONTAINING PROTEIN-RELATED"/>
    <property type="match status" value="1"/>
</dbReference>
<evidence type="ECO:0000256" key="2">
    <source>
        <dbReference type="ARBA" id="ARBA00022801"/>
    </source>
</evidence>
<dbReference type="GO" id="GO:0016787">
    <property type="term" value="F:hydrolase activity"/>
    <property type="evidence" value="ECO:0007669"/>
    <property type="project" value="UniProtKB-KW"/>
</dbReference>
<sequence>MPSIDPILQQVLDVAPFRLTPADGPNVARKLFADLPRPALHPEVRSEDRQVAGEAGDIPIRIYWPAQHESSSPVVLFFHGGGFAVGDLDTYDNQARQHAADAEAIVVAVEYRLAPEEPYPAAVQDVWAVTRWVGEHAGEFGGDPSRLAVAGDSAGGNLAAVVAQMARDEGGPALVFQLLWYPAITSDPTLPSFTENADAPILDTAAVDGFTAWYAGHLDLSDLAALPATLAPERAASLEGLPPAYVAVAGHDPLRDGGRWYAELLEAAGVPVTYDNAEDLVHGYLAFAGLVPATTEAKDRGMAALRRALHG</sequence>